<keyword evidence="4" id="KW-1185">Reference proteome</keyword>
<accession>A0AA42CND2</accession>
<evidence type="ECO:0000259" key="2">
    <source>
        <dbReference type="Pfam" id="PF03795"/>
    </source>
</evidence>
<dbReference type="InterPro" id="IPR011008">
    <property type="entry name" value="Dimeric_a/b-barrel"/>
</dbReference>
<organism evidence="3 4">
    <name type="scientific">Lichenifustis flavocetrariae</name>
    <dbReference type="NCBI Taxonomy" id="2949735"/>
    <lineage>
        <taxon>Bacteria</taxon>
        <taxon>Pseudomonadati</taxon>
        <taxon>Pseudomonadota</taxon>
        <taxon>Alphaproteobacteria</taxon>
        <taxon>Hyphomicrobiales</taxon>
        <taxon>Lichenihabitantaceae</taxon>
        <taxon>Lichenifustis</taxon>
    </lineage>
</organism>
<reference evidence="3" key="1">
    <citation type="submission" date="2022-05" db="EMBL/GenBank/DDBJ databases">
        <authorList>
            <person name="Pankratov T."/>
        </authorList>
    </citation>
    <scope>NUCLEOTIDE SEQUENCE</scope>
    <source>
        <strain evidence="3">BP6-180914</strain>
    </source>
</reference>
<dbReference type="AlphaFoldDB" id="A0AA42CND2"/>
<gene>
    <name evidence="3" type="ORF">M8523_14645</name>
</gene>
<sequence length="91" mass="10173">MLAVRYAKTSPDKLAERQTWLAQHQSYLRSGAVDIVQSGPLSHDDGTPAGGLLIANVESLDDLRRFSDADPFVLHGVYHQIQIMRWNRTIG</sequence>
<comment type="similarity">
    <text evidence="1">Belongs to the YciI family.</text>
</comment>
<protein>
    <submittedName>
        <fullName evidence="3">YciI family protein</fullName>
    </submittedName>
</protein>
<dbReference type="Pfam" id="PF03795">
    <property type="entry name" value="YCII"/>
    <property type="match status" value="1"/>
</dbReference>
<proteinExistence type="inferred from homology"/>
<dbReference type="Proteomes" id="UP001165667">
    <property type="component" value="Unassembled WGS sequence"/>
</dbReference>
<dbReference type="EMBL" id="JAMOIM010000009">
    <property type="protein sequence ID" value="MCW6509260.1"/>
    <property type="molecule type" value="Genomic_DNA"/>
</dbReference>
<evidence type="ECO:0000256" key="1">
    <source>
        <dbReference type="ARBA" id="ARBA00007689"/>
    </source>
</evidence>
<evidence type="ECO:0000313" key="4">
    <source>
        <dbReference type="Proteomes" id="UP001165667"/>
    </source>
</evidence>
<dbReference type="InterPro" id="IPR005545">
    <property type="entry name" value="YCII"/>
</dbReference>
<evidence type="ECO:0000313" key="3">
    <source>
        <dbReference type="EMBL" id="MCW6509260.1"/>
    </source>
</evidence>
<dbReference type="Gene3D" id="3.30.70.1060">
    <property type="entry name" value="Dimeric alpha+beta barrel"/>
    <property type="match status" value="1"/>
</dbReference>
<feature type="domain" description="YCII-related" evidence="2">
    <location>
        <begin position="1"/>
        <end position="87"/>
    </location>
</feature>
<dbReference type="SUPFAM" id="SSF54909">
    <property type="entry name" value="Dimeric alpha+beta barrel"/>
    <property type="match status" value="1"/>
</dbReference>
<dbReference type="RefSeq" id="WP_282585633.1">
    <property type="nucleotide sequence ID" value="NZ_JAMOIM010000009.1"/>
</dbReference>
<name>A0AA42CND2_9HYPH</name>
<comment type="caution">
    <text evidence="3">The sequence shown here is derived from an EMBL/GenBank/DDBJ whole genome shotgun (WGS) entry which is preliminary data.</text>
</comment>